<accession>A0AAV6SYJ7</accession>
<name>A0AAV6SYJ7_SOLSE</name>
<dbReference type="AlphaFoldDB" id="A0AAV6SYJ7"/>
<proteinExistence type="predicted"/>
<gene>
    <name evidence="2" type="ORF">JOB18_013034</name>
</gene>
<feature type="transmembrane region" description="Helical" evidence="1">
    <location>
        <begin position="87"/>
        <end position="110"/>
    </location>
</feature>
<keyword evidence="1" id="KW-0812">Transmembrane</keyword>
<reference evidence="2 3" key="1">
    <citation type="journal article" date="2021" name="Sci. Rep.">
        <title>Chromosome anchoring in Senegalese sole (Solea senegalensis) reveals sex-associated markers and genome rearrangements in flatfish.</title>
        <authorList>
            <person name="Guerrero-Cozar I."/>
            <person name="Gomez-Garrido J."/>
            <person name="Berbel C."/>
            <person name="Martinez-Blanch J.F."/>
            <person name="Alioto T."/>
            <person name="Claros M.G."/>
            <person name="Gagnaire P.A."/>
            <person name="Manchado M."/>
        </authorList>
    </citation>
    <scope>NUCLEOTIDE SEQUENCE [LARGE SCALE GENOMIC DNA]</scope>
    <source>
        <strain evidence="2">Sse05_10M</strain>
    </source>
</reference>
<feature type="transmembrane region" description="Helical" evidence="1">
    <location>
        <begin position="47"/>
        <end position="67"/>
    </location>
</feature>
<dbReference type="Proteomes" id="UP000693946">
    <property type="component" value="Linkage Group LG10"/>
</dbReference>
<feature type="transmembrane region" description="Helical" evidence="1">
    <location>
        <begin position="14"/>
        <end position="40"/>
    </location>
</feature>
<evidence type="ECO:0000256" key="1">
    <source>
        <dbReference type="SAM" id="Phobius"/>
    </source>
</evidence>
<keyword evidence="1" id="KW-1133">Transmembrane helix</keyword>
<organism evidence="2 3">
    <name type="scientific">Solea senegalensis</name>
    <name type="common">Senegalese sole</name>
    <dbReference type="NCBI Taxonomy" id="28829"/>
    <lineage>
        <taxon>Eukaryota</taxon>
        <taxon>Metazoa</taxon>
        <taxon>Chordata</taxon>
        <taxon>Craniata</taxon>
        <taxon>Vertebrata</taxon>
        <taxon>Euteleostomi</taxon>
        <taxon>Actinopterygii</taxon>
        <taxon>Neopterygii</taxon>
        <taxon>Teleostei</taxon>
        <taxon>Neoteleostei</taxon>
        <taxon>Acanthomorphata</taxon>
        <taxon>Carangaria</taxon>
        <taxon>Pleuronectiformes</taxon>
        <taxon>Pleuronectoidei</taxon>
        <taxon>Soleidae</taxon>
        <taxon>Solea</taxon>
    </lineage>
</organism>
<protein>
    <submittedName>
        <fullName evidence="2">Uncharacterized protein</fullName>
    </submittedName>
</protein>
<comment type="caution">
    <text evidence="2">The sequence shown here is derived from an EMBL/GenBank/DDBJ whole genome shotgun (WGS) entry which is preliminary data.</text>
</comment>
<keyword evidence="1" id="KW-0472">Membrane</keyword>
<evidence type="ECO:0000313" key="3">
    <source>
        <dbReference type="Proteomes" id="UP000693946"/>
    </source>
</evidence>
<dbReference type="EMBL" id="JAGKHQ010000002">
    <property type="protein sequence ID" value="KAG7522079.1"/>
    <property type="molecule type" value="Genomic_DNA"/>
</dbReference>
<evidence type="ECO:0000313" key="2">
    <source>
        <dbReference type="EMBL" id="KAG7522079.1"/>
    </source>
</evidence>
<keyword evidence="3" id="KW-1185">Reference proteome</keyword>
<sequence length="115" mass="13483">MCEYKPNLLCQRFYLHWMFSLFVSFLYRVLLCVCVCVFVCNSQSCHFVAVLFVVIYLTFFHFVLEQIRVQLYLHMDTKRTLRKCGSISFFFITHVSGVCDVTVASCFSAASWSEI</sequence>